<comment type="catalytic activity">
    <reaction evidence="17 19">
        <text>alpha-ribazole + adenosylcob(III)inamide-GDP = adenosylcob(III)alamin + GMP + H(+)</text>
        <dbReference type="Rhea" id="RHEA:16049"/>
        <dbReference type="ChEBI" id="CHEBI:10329"/>
        <dbReference type="ChEBI" id="CHEBI:15378"/>
        <dbReference type="ChEBI" id="CHEBI:18408"/>
        <dbReference type="ChEBI" id="CHEBI:58115"/>
        <dbReference type="ChEBI" id="CHEBI:60487"/>
        <dbReference type="EC" id="2.7.8.26"/>
    </reaction>
</comment>
<dbReference type="AlphaFoldDB" id="A0ABD6CDK6"/>
<evidence type="ECO:0000256" key="7">
    <source>
        <dbReference type="ARBA" id="ARBA00022475"/>
    </source>
</evidence>
<dbReference type="RefSeq" id="WP_345893431.1">
    <property type="nucleotide sequence ID" value="NZ_JBHUDJ010000008.1"/>
</dbReference>
<dbReference type="GO" id="GO:0051073">
    <property type="term" value="F:adenosylcobinamide-GDP ribazoletransferase activity"/>
    <property type="evidence" value="ECO:0007669"/>
    <property type="project" value="UniProtKB-UniRule"/>
</dbReference>
<evidence type="ECO:0000256" key="8">
    <source>
        <dbReference type="ARBA" id="ARBA00022573"/>
    </source>
</evidence>
<feature type="transmembrane region" description="Helical" evidence="19">
    <location>
        <begin position="106"/>
        <end position="124"/>
    </location>
</feature>
<keyword evidence="9 19" id="KW-0808">Transferase</keyword>
<dbReference type="GO" id="GO:0005886">
    <property type="term" value="C:plasma membrane"/>
    <property type="evidence" value="ECO:0007669"/>
    <property type="project" value="UniProtKB-SubCell"/>
</dbReference>
<dbReference type="Pfam" id="PF02654">
    <property type="entry name" value="CobS"/>
    <property type="match status" value="1"/>
</dbReference>
<evidence type="ECO:0000313" key="21">
    <source>
        <dbReference type="EMBL" id="MFD1588084.1"/>
    </source>
</evidence>
<feature type="transmembrane region" description="Helical" evidence="19">
    <location>
        <begin position="159"/>
        <end position="183"/>
    </location>
</feature>
<feature type="transmembrane region" description="Helical" evidence="19">
    <location>
        <begin position="236"/>
        <end position="266"/>
    </location>
</feature>
<evidence type="ECO:0000256" key="16">
    <source>
        <dbReference type="ARBA" id="ARBA00032853"/>
    </source>
</evidence>
<dbReference type="GO" id="GO:0008818">
    <property type="term" value="F:cobalamin 5'-phosphate synthase activity"/>
    <property type="evidence" value="ECO:0007669"/>
    <property type="project" value="UniProtKB-UniRule"/>
</dbReference>
<evidence type="ECO:0000256" key="18">
    <source>
        <dbReference type="ARBA" id="ARBA00049504"/>
    </source>
</evidence>
<comment type="catalytic activity">
    <reaction evidence="18 19">
        <text>alpha-ribazole 5'-phosphate + adenosylcob(III)inamide-GDP = adenosylcob(III)alamin 5'-phosphate + GMP + H(+)</text>
        <dbReference type="Rhea" id="RHEA:23560"/>
        <dbReference type="ChEBI" id="CHEBI:15378"/>
        <dbReference type="ChEBI" id="CHEBI:57918"/>
        <dbReference type="ChEBI" id="CHEBI:58115"/>
        <dbReference type="ChEBI" id="CHEBI:60487"/>
        <dbReference type="ChEBI" id="CHEBI:60493"/>
        <dbReference type="EC" id="2.7.8.26"/>
    </reaction>
</comment>
<dbReference type="Proteomes" id="UP001597119">
    <property type="component" value="Unassembled WGS sequence"/>
</dbReference>
<evidence type="ECO:0000256" key="2">
    <source>
        <dbReference type="ARBA" id="ARBA00004651"/>
    </source>
</evidence>
<dbReference type="PANTHER" id="PTHR34148:SF1">
    <property type="entry name" value="ADENOSYLCOBINAMIDE-GDP RIBAZOLETRANSFERASE"/>
    <property type="match status" value="1"/>
</dbReference>
<evidence type="ECO:0000313" key="22">
    <source>
        <dbReference type="Proteomes" id="UP001597119"/>
    </source>
</evidence>
<evidence type="ECO:0000256" key="14">
    <source>
        <dbReference type="ARBA" id="ARBA00025228"/>
    </source>
</evidence>
<evidence type="ECO:0000256" key="15">
    <source>
        <dbReference type="ARBA" id="ARBA00032605"/>
    </source>
</evidence>
<feature type="compositionally biased region" description="Basic and acidic residues" evidence="20">
    <location>
        <begin position="23"/>
        <end position="38"/>
    </location>
</feature>
<keyword evidence="13 19" id="KW-0472">Membrane</keyword>
<evidence type="ECO:0000256" key="20">
    <source>
        <dbReference type="SAM" id="MobiDB-lite"/>
    </source>
</evidence>
<comment type="caution">
    <text evidence="21">The sequence shown here is derived from an EMBL/GenBank/DDBJ whole genome shotgun (WGS) entry which is preliminary data.</text>
</comment>
<evidence type="ECO:0000256" key="11">
    <source>
        <dbReference type="ARBA" id="ARBA00022842"/>
    </source>
</evidence>
<comment type="subcellular location">
    <subcellularLocation>
        <location evidence="2 19">Cell membrane</location>
        <topology evidence="2 19">Multi-pass membrane protein</topology>
    </subcellularLocation>
</comment>
<evidence type="ECO:0000256" key="9">
    <source>
        <dbReference type="ARBA" id="ARBA00022679"/>
    </source>
</evidence>
<organism evidence="21 22">
    <name type="scientific">Halorientalis brevis</name>
    <dbReference type="NCBI Taxonomy" id="1126241"/>
    <lineage>
        <taxon>Archaea</taxon>
        <taxon>Methanobacteriati</taxon>
        <taxon>Methanobacteriota</taxon>
        <taxon>Stenosarchaea group</taxon>
        <taxon>Halobacteria</taxon>
        <taxon>Halobacteriales</taxon>
        <taxon>Haloarculaceae</taxon>
        <taxon>Halorientalis</taxon>
    </lineage>
</organism>
<evidence type="ECO:0000256" key="5">
    <source>
        <dbReference type="ARBA" id="ARBA00013200"/>
    </source>
</evidence>
<comment type="cofactor">
    <cofactor evidence="1 19">
        <name>Mg(2+)</name>
        <dbReference type="ChEBI" id="CHEBI:18420"/>
    </cofactor>
</comment>
<evidence type="ECO:0000256" key="3">
    <source>
        <dbReference type="ARBA" id="ARBA00004663"/>
    </source>
</evidence>
<gene>
    <name evidence="19 21" type="primary">cobS</name>
    <name evidence="21" type="ORF">ACFR9U_13960</name>
</gene>
<accession>A0ABD6CDK6</accession>
<evidence type="ECO:0000256" key="13">
    <source>
        <dbReference type="ARBA" id="ARBA00023136"/>
    </source>
</evidence>
<dbReference type="InterPro" id="IPR003805">
    <property type="entry name" value="CobS"/>
</dbReference>
<reference evidence="21 22" key="1">
    <citation type="journal article" date="2019" name="Int. J. Syst. Evol. Microbiol.">
        <title>The Global Catalogue of Microorganisms (GCM) 10K type strain sequencing project: providing services to taxonomists for standard genome sequencing and annotation.</title>
        <authorList>
            <consortium name="The Broad Institute Genomics Platform"/>
            <consortium name="The Broad Institute Genome Sequencing Center for Infectious Disease"/>
            <person name="Wu L."/>
            <person name="Ma J."/>
        </authorList>
    </citation>
    <scope>NUCLEOTIDE SEQUENCE [LARGE SCALE GENOMIC DNA]</scope>
    <source>
        <strain evidence="21 22">CGMCC 1.12125</strain>
    </source>
</reference>
<keyword evidence="10 19" id="KW-0812">Transmembrane</keyword>
<proteinExistence type="inferred from homology"/>
<comment type="pathway">
    <text evidence="3 19">Cofactor biosynthesis; adenosylcobalamin biosynthesis; adenosylcobalamin from cob(II)yrinate a,c-diamide: step 7/7.</text>
</comment>
<evidence type="ECO:0000256" key="10">
    <source>
        <dbReference type="ARBA" id="ARBA00022692"/>
    </source>
</evidence>
<keyword evidence="7 19" id="KW-1003">Cell membrane</keyword>
<name>A0ABD6CDK6_9EURY</name>
<feature type="transmembrane region" description="Helical" evidence="19">
    <location>
        <begin position="81"/>
        <end position="100"/>
    </location>
</feature>
<dbReference type="GO" id="GO:0009236">
    <property type="term" value="P:cobalamin biosynthetic process"/>
    <property type="evidence" value="ECO:0007669"/>
    <property type="project" value="UniProtKB-UniRule"/>
</dbReference>
<keyword evidence="11 19" id="KW-0460">Magnesium</keyword>
<evidence type="ECO:0000256" key="19">
    <source>
        <dbReference type="HAMAP-Rule" id="MF_00719"/>
    </source>
</evidence>
<evidence type="ECO:0000256" key="12">
    <source>
        <dbReference type="ARBA" id="ARBA00022989"/>
    </source>
</evidence>
<comment type="function">
    <text evidence="14 19">Joins adenosylcobinamide-GDP and alpha-ribazole to generate adenosylcobalamin (Ado-cobalamin). Also synthesizes adenosylcobalamin 5'-phosphate from adenosylcobinamide-GDP and alpha-ribazole 5'-phosphate.</text>
</comment>
<dbReference type="EMBL" id="JBHUDJ010000008">
    <property type="protein sequence ID" value="MFD1588084.1"/>
    <property type="molecule type" value="Genomic_DNA"/>
</dbReference>
<dbReference type="EC" id="2.7.8.26" evidence="5 19"/>
<dbReference type="HAMAP" id="MF_00719">
    <property type="entry name" value="CobS"/>
    <property type="match status" value="1"/>
</dbReference>
<evidence type="ECO:0000256" key="17">
    <source>
        <dbReference type="ARBA" id="ARBA00048623"/>
    </source>
</evidence>
<keyword evidence="22" id="KW-1185">Reference proteome</keyword>
<protein>
    <recommendedName>
        <fullName evidence="6 19">Adenosylcobinamide-GDP ribazoletransferase</fullName>
        <ecNumber evidence="5 19">2.7.8.26</ecNumber>
    </recommendedName>
    <alternativeName>
        <fullName evidence="16 19">Cobalamin synthase</fullName>
    </alternativeName>
    <alternativeName>
        <fullName evidence="15 19">Cobalamin-5'-phosphate synthase</fullName>
    </alternativeName>
</protein>
<dbReference type="NCBIfam" id="TIGR00317">
    <property type="entry name" value="cobS"/>
    <property type="match status" value="1"/>
</dbReference>
<comment type="similarity">
    <text evidence="4 19">Belongs to the CobS family.</text>
</comment>
<feature type="region of interest" description="Disordered" evidence="20">
    <location>
        <begin position="1"/>
        <end position="47"/>
    </location>
</feature>
<keyword evidence="12 19" id="KW-1133">Transmembrane helix</keyword>
<dbReference type="PANTHER" id="PTHR34148">
    <property type="entry name" value="ADENOSYLCOBINAMIDE-GDP RIBAZOLETRANSFERASE"/>
    <property type="match status" value="1"/>
</dbReference>
<evidence type="ECO:0000256" key="6">
    <source>
        <dbReference type="ARBA" id="ARBA00015850"/>
    </source>
</evidence>
<evidence type="ECO:0000256" key="1">
    <source>
        <dbReference type="ARBA" id="ARBA00001946"/>
    </source>
</evidence>
<keyword evidence="8 19" id="KW-0169">Cobalamin biosynthesis</keyword>
<sequence length="304" mass="30600">MTDRPEDVTDGPTTDDAGASPSDGDRATDDRAERRGDETLDSGDSVGEGFALASRGALGFLTRLPVGTELESWEAFRRRPAAFVPVGYLVGALAAVPFALGLPAPTVALLFPIALVLVTGINHADGVADLADAAVVHEEGEAADDANLAARRRVLKDSAVGVGGTIALAGLVAGLVLAGLALAGMPTFQAIGLVVASEVSAKLGMATLACLGEAPFDGLGAQLTRVSDEDDLLEPVLVAIPAVLATVPTPVAFVALVAGVGTALALRRWAAANLGGVNGDVFGAANELARLVALHAGVMAWTLS</sequence>
<evidence type="ECO:0000256" key="4">
    <source>
        <dbReference type="ARBA" id="ARBA00010561"/>
    </source>
</evidence>